<evidence type="ECO:0000256" key="1">
    <source>
        <dbReference type="SAM" id="MobiDB-lite"/>
    </source>
</evidence>
<feature type="region of interest" description="Disordered" evidence="1">
    <location>
        <begin position="114"/>
        <end position="165"/>
    </location>
</feature>
<organism evidence="2 3">
    <name type="scientific">Bombardia bombarda</name>
    <dbReference type="NCBI Taxonomy" id="252184"/>
    <lineage>
        <taxon>Eukaryota</taxon>
        <taxon>Fungi</taxon>
        <taxon>Dikarya</taxon>
        <taxon>Ascomycota</taxon>
        <taxon>Pezizomycotina</taxon>
        <taxon>Sordariomycetes</taxon>
        <taxon>Sordariomycetidae</taxon>
        <taxon>Sordariales</taxon>
        <taxon>Lasiosphaeriaceae</taxon>
        <taxon>Bombardia</taxon>
    </lineage>
</organism>
<evidence type="ECO:0000313" key="2">
    <source>
        <dbReference type="EMBL" id="KAK0615678.1"/>
    </source>
</evidence>
<comment type="caution">
    <text evidence="2">The sequence shown here is derived from an EMBL/GenBank/DDBJ whole genome shotgun (WGS) entry which is preliminary data.</text>
</comment>
<proteinExistence type="predicted"/>
<keyword evidence="3" id="KW-1185">Reference proteome</keyword>
<feature type="compositionally biased region" description="Polar residues" evidence="1">
    <location>
        <begin position="87"/>
        <end position="101"/>
    </location>
</feature>
<sequence>MFMLKGVPYLSSKYLNCRRCPFLRLTWIYIICPYSSPYSSSLSFAHSFAHTAHIQSPNMPKDTVESEDCPPPPYMPHVGSGDDDAKVQQQEGCTTSKDNSSTWWRRALRRVLAPSRQALRKQEPNSDTPPTVAPSVDSSHAIPHWSGHNGMTCGRGATSTKRPLPRAPHPSCHLYSLDVMCCPPPSTPVSEGPVSEGATRWQQARLSFTSDNLPEILRGPPIPWRANLEDCCYVDMVDFCYYPYPVPFFTQQPDSGKVKVYYHNDTTRRNGLSVSVGGHIYERTISLALAFKTGESYWRLRLLITSRDGDWLASLSRADAAALVGLDTVIR</sequence>
<name>A0AA39WHU4_9PEZI</name>
<evidence type="ECO:0000313" key="3">
    <source>
        <dbReference type="Proteomes" id="UP001174934"/>
    </source>
</evidence>
<feature type="region of interest" description="Disordered" evidence="1">
    <location>
        <begin position="57"/>
        <end position="101"/>
    </location>
</feature>
<reference evidence="2" key="1">
    <citation type="submission" date="2023-06" db="EMBL/GenBank/DDBJ databases">
        <title>Genome-scale phylogeny and comparative genomics of the fungal order Sordariales.</title>
        <authorList>
            <consortium name="Lawrence Berkeley National Laboratory"/>
            <person name="Hensen N."/>
            <person name="Bonometti L."/>
            <person name="Westerberg I."/>
            <person name="Brannstrom I.O."/>
            <person name="Guillou S."/>
            <person name="Cros-Aarteil S."/>
            <person name="Calhoun S."/>
            <person name="Haridas S."/>
            <person name="Kuo A."/>
            <person name="Mondo S."/>
            <person name="Pangilinan J."/>
            <person name="Riley R."/>
            <person name="LaButti K."/>
            <person name="Andreopoulos B."/>
            <person name="Lipzen A."/>
            <person name="Chen C."/>
            <person name="Yanf M."/>
            <person name="Daum C."/>
            <person name="Ng V."/>
            <person name="Clum A."/>
            <person name="Steindorff A."/>
            <person name="Ohm R."/>
            <person name="Martin F."/>
            <person name="Silar P."/>
            <person name="Natvig D."/>
            <person name="Lalanne C."/>
            <person name="Gautier V."/>
            <person name="Ament-velasquez S.L."/>
            <person name="Kruys A."/>
            <person name="Hutchinson M.I."/>
            <person name="Powell A.J."/>
            <person name="Barry K."/>
            <person name="Miller A.N."/>
            <person name="Grigoriev I.V."/>
            <person name="Debuchy R."/>
            <person name="Gladieux P."/>
            <person name="Thoren M.H."/>
            <person name="Johannesson H."/>
        </authorList>
    </citation>
    <scope>NUCLEOTIDE SEQUENCE</scope>
    <source>
        <strain evidence="2">SMH3391-2</strain>
    </source>
</reference>
<protein>
    <submittedName>
        <fullName evidence="2">Uncharacterized protein</fullName>
    </submittedName>
</protein>
<dbReference type="EMBL" id="JAULSR010000006">
    <property type="protein sequence ID" value="KAK0615678.1"/>
    <property type="molecule type" value="Genomic_DNA"/>
</dbReference>
<gene>
    <name evidence="2" type="ORF">B0T17DRAFT_350733</name>
</gene>
<dbReference type="Proteomes" id="UP001174934">
    <property type="component" value="Unassembled WGS sequence"/>
</dbReference>
<accession>A0AA39WHU4</accession>
<dbReference type="AlphaFoldDB" id="A0AA39WHU4"/>